<name>A0ABV4U1Y4_9BACT</name>
<gene>
    <name evidence="2" type="ORF">ACERK3_04840</name>
</gene>
<proteinExistence type="predicted"/>
<keyword evidence="1" id="KW-1133">Transmembrane helix</keyword>
<dbReference type="EMBL" id="JBGUBD010000003">
    <property type="protein sequence ID" value="MFA9477617.1"/>
    <property type="molecule type" value="Genomic_DNA"/>
</dbReference>
<dbReference type="Proteomes" id="UP001575105">
    <property type="component" value="Unassembled WGS sequence"/>
</dbReference>
<feature type="transmembrane region" description="Helical" evidence="1">
    <location>
        <begin position="209"/>
        <end position="235"/>
    </location>
</feature>
<feature type="transmembrane region" description="Helical" evidence="1">
    <location>
        <begin position="52"/>
        <end position="73"/>
    </location>
</feature>
<feature type="transmembrane region" description="Helical" evidence="1">
    <location>
        <begin position="287"/>
        <end position="305"/>
    </location>
</feature>
<feature type="transmembrane region" description="Helical" evidence="1">
    <location>
        <begin position="255"/>
        <end position="275"/>
    </location>
</feature>
<comment type="caution">
    <text evidence="2">The sequence shown here is derived from an EMBL/GenBank/DDBJ whole genome shotgun (WGS) entry which is preliminary data.</text>
</comment>
<reference evidence="2 3" key="1">
    <citation type="submission" date="2024-08" db="EMBL/GenBank/DDBJ databases">
        <title>Whole-genome sequencing of halo(alkali)philic microorganisms from hypersaline lakes.</title>
        <authorList>
            <person name="Sorokin D.Y."/>
            <person name="Merkel A.Y."/>
            <person name="Messina E."/>
            <person name="Yakimov M."/>
        </authorList>
    </citation>
    <scope>NUCLEOTIDE SEQUENCE [LARGE SCALE GENOMIC DNA]</scope>
    <source>
        <strain evidence="2 3">AB-hyl4</strain>
    </source>
</reference>
<feature type="transmembrane region" description="Helical" evidence="1">
    <location>
        <begin position="325"/>
        <end position="345"/>
    </location>
</feature>
<evidence type="ECO:0000313" key="2">
    <source>
        <dbReference type="EMBL" id="MFA9477617.1"/>
    </source>
</evidence>
<dbReference type="RefSeq" id="WP_425344546.1">
    <property type="nucleotide sequence ID" value="NZ_JBGUBD010000003.1"/>
</dbReference>
<feature type="transmembrane region" description="Helical" evidence="1">
    <location>
        <begin position="21"/>
        <end position="46"/>
    </location>
</feature>
<protein>
    <submittedName>
        <fullName evidence="2">Uncharacterized protein</fullName>
    </submittedName>
</protein>
<organism evidence="2 3">
    <name type="scientific">Natronomicrosphaera hydrolytica</name>
    <dbReference type="NCBI Taxonomy" id="3242702"/>
    <lineage>
        <taxon>Bacteria</taxon>
        <taxon>Pseudomonadati</taxon>
        <taxon>Planctomycetota</taxon>
        <taxon>Phycisphaerae</taxon>
        <taxon>Phycisphaerales</taxon>
        <taxon>Phycisphaeraceae</taxon>
        <taxon>Natronomicrosphaera</taxon>
    </lineage>
</organism>
<evidence type="ECO:0000313" key="3">
    <source>
        <dbReference type="Proteomes" id="UP001575105"/>
    </source>
</evidence>
<feature type="transmembrane region" description="Helical" evidence="1">
    <location>
        <begin position="138"/>
        <end position="158"/>
    </location>
</feature>
<evidence type="ECO:0000256" key="1">
    <source>
        <dbReference type="SAM" id="Phobius"/>
    </source>
</evidence>
<sequence>MNTQANETATPGQTMPTRGPLAVIAWACFLGCSWTWVIGMLWPILLVADFGAWGWLVFAVPNVIGAAAMGFVIARPQASVEVVSAHPQACYRFSEITVAFHVFAVGWVGFFLLGTWGLLAAAGVAIVGVMLAAKRTTALSATAAVTLASLACLLAWLIMGGPESPHAAAGTQRTMGDLLLLTPSVVLGFLLCPYLDLTFHRARQALDPAAGRWAFALGFGVVFLTMIIFTLLYAVAMRPAFTQPTELGTAMPTSLVWVLGIHFTLQAGLTVALHLHELIKHRGHGGAHRVAMLAIAGGALAFWAVSEPTLDAGRVTGELVYRGFLLFYGLAFPAYVWLCMIPTFVPTVAPQARLAVYAVTLLATLPMAYFGFIEGETWWLLACVIVLAFARVVVERLPANRTID</sequence>
<feature type="transmembrane region" description="Helical" evidence="1">
    <location>
        <begin position="116"/>
        <end position="133"/>
    </location>
</feature>
<keyword evidence="1" id="KW-0812">Transmembrane</keyword>
<accession>A0ABV4U1Y4</accession>
<feature type="transmembrane region" description="Helical" evidence="1">
    <location>
        <begin position="354"/>
        <end position="372"/>
    </location>
</feature>
<feature type="transmembrane region" description="Helical" evidence="1">
    <location>
        <begin position="378"/>
        <end position="394"/>
    </location>
</feature>
<feature type="transmembrane region" description="Helical" evidence="1">
    <location>
        <begin position="178"/>
        <end position="197"/>
    </location>
</feature>
<keyword evidence="3" id="KW-1185">Reference proteome</keyword>
<keyword evidence="1" id="KW-0472">Membrane</keyword>